<comment type="similarity">
    <text evidence="4">Belongs to the oleosin family.</text>
</comment>
<comment type="subcellular location">
    <subcellularLocation>
        <location evidence="3">Lipid droplet</location>
    </subcellularLocation>
    <subcellularLocation>
        <location evidence="2">Membrane</location>
        <topology evidence="2">Multi-pass membrane protein</topology>
    </subcellularLocation>
</comment>
<keyword evidence="6 10" id="KW-0812">Transmembrane</keyword>
<evidence type="ECO:0000256" key="1">
    <source>
        <dbReference type="ARBA" id="ARBA00002582"/>
    </source>
</evidence>
<keyword evidence="8 10" id="KW-0472">Membrane</keyword>
<proteinExistence type="inferred from homology"/>
<dbReference type="AlphaFoldDB" id="A0AAD3SNT4"/>
<name>A0AAD3SNT4_NEPGR</name>
<evidence type="ECO:0008006" key="13">
    <source>
        <dbReference type="Google" id="ProtNLM"/>
    </source>
</evidence>
<dbReference type="GO" id="GO:0010344">
    <property type="term" value="P:seed oilbody biogenesis"/>
    <property type="evidence" value="ECO:0007669"/>
    <property type="project" value="TreeGrafter"/>
</dbReference>
<feature type="transmembrane region" description="Helical" evidence="10">
    <location>
        <begin position="88"/>
        <end position="111"/>
    </location>
</feature>
<evidence type="ECO:0000256" key="5">
    <source>
        <dbReference type="ARBA" id="ARBA00022677"/>
    </source>
</evidence>
<organism evidence="11 12">
    <name type="scientific">Nepenthes gracilis</name>
    <name type="common">Slender pitcher plant</name>
    <dbReference type="NCBI Taxonomy" id="150966"/>
    <lineage>
        <taxon>Eukaryota</taxon>
        <taxon>Viridiplantae</taxon>
        <taxon>Streptophyta</taxon>
        <taxon>Embryophyta</taxon>
        <taxon>Tracheophyta</taxon>
        <taxon>Spermatophyta</taxon>
        <taxon>Magnoliopsida</taxon>
        <taxon>eudicotyledons</taxon>
        <taxon>Gunneridae</taxon>
        <taxon>Pentapetalae</taxon>
        <taxon>Caryophyllales</taxon>
        <taxon>Nepenthaceae</taxon>
        <taxon>Nepenthes</taxon>
    </lineage>
</organism>
<dbReference type="Pfam" id="PF01277">
    <property type="entry name" value="Oleosin"/>
    <property type="match status" value="1"/>
</dbReference>
<evidence type="ECO:0000256" key="6">
    <source>
        <dbReference type="ARBA" id="ARBA00022692"/>
    </source>
</evidence>
<dbReference type="GO" id="GO:0012511">
    <property type="term" value="C:monolayer-surrounded lipid storage body"/>
    <property type="evidence" value="ECO:0007669"/>
    <property type="project" value="InterPro"/>
</dbReference>
<keyword evidence="12" id="KW-1185">Reference proteome</keyword>
<keyword evidence="7 10" id="KW-1133">Transmembrane helix</keyword>
<evidence type="ECO:0000256" key="8">
    <source>
        <dbReference type="ARBA" id="ARBA00023136"/>
    </source>
</evidence>
<dbReference type="PANTHER" id="PTHR33203:SF44">
    <property type="entry name" value="OLEOSIN 20.3 KDA"/>
    <property type="match status" value="1"/>
</dbReference>
<evidence type="ECO:0000256" key="4">
    <source>
        <dbReference type="ARBA" id="ARBA00010858"/>
    </source>
</evidence>
<evidence type="ECO:0000256" key="2">
    <source>
        <dbReference type="ARBA" id="ARBA00004141"/>
    </source>
</evidence>
<evidence type="ECO:0000256" key="10">
    <source>
        <dbReference type="SAM" id="Phobius"/>
    </source>
</evidence>
<keyword evidence="5" id="KW-0551">Lipid droplet</keyword>
<dbReference type="Proteomes" id="UP001279734">
    <property type="component" value="Unassembled WGS sequence"/>
</dbReference>
<protein>
    <recommendedName>
        <fullName evidence="13">Oleosin</fullName>
    </recommendedName>
</protein>
<sequence>MFPMQLNTCAPCTLHSLLFKYSDPRTCFFHPFDDPSYPSSPPLRDPMADRDRPLHQLQVHPQKGGQAAGPSASQAIAVITLLPVSGTLLALAGITLVLSLIGLAVATPLFLIFSPVLVPAAILVGLAVAAFVASGAMGLTGLSSLSKVAEYLRGTVGRSVPEQMEFAKRRMQDMAGYAGQKTKETGQTIQGKAQEGGKT</sequence>
<evidence type="ECO:0000256" key="9">
    <source>
        <dbReference type="SAM" id="MobiDB-lite"/>
    </source>
</evidence>
<dbReference type="InterPro" id="IPR000136">
    <property type="entry name" value="Oleosin"/>
</dbReference>
<dbReference type="PANTHER" id="PTHR33203">
    <property type="entry name" value="OLEOSIN"/>
    <property type="match status" value="1"/>
</dbReference>
<evidence type="ECO:0000313" key="11">
    <source>
        <dbReference type="EMBL" id="GMH14377.1"/>
    </source>
</evidence>
<accession>A0AAD3SNT4</accession>
<comment type="caution">
    <text evidence="11">The sequence shown here is derived from an EMBL/GenBank/DDBJ whole genome shotgun (WGS) entry which is preliminary data.</text>
</comment>
<dbReference type="GO" id="GO:0019915">
    <property type="term" value="P:lipid storage"/>
    <property type="evidence" value="ECO:0007669"/>
    <property type="project" value="TreeGrafter"/>
</dbReference>
<dbReference type="GO" id="GO:0050826">
    <property type="term" value="P:response to freezing"/>
    <property type="evidence" value="ECO:0007669"/>
    <property type="project" value="TreeGrafter"/>
</dbReference>
<evidence type="ECO:0000313" key="12">
    <source>
        <dbReference type="Proteomes" id="UP001279734"/>
    </source>
</evidence>
<dbReference type="GO" id="GO:0016020">
    <property type="term" value="C:membrane"/>
    <property type="evidence" value="ECO:0007669"/>
    <property type="project" value="UniProtKB-SubCell"/>
</dbReference>
<feature type="transmembrane region" description="Helical" evidence="10">
    <location>
        <begin position="117"/>
        <end position="139"/>
    </location>
</feature>
<reference evidence="11" key="1">
    <citation type="submission" date="2023-05" db="EMBL/GenBank/DDBJ databases">
        <title>Nepenthes gracilis genome sequencing.</title>
        <authorList>
            <person name="Fukushima K."/>
        </authorList>
    </citation>
    <scope>NUCLEOTIDE SEQUENCE</scope>
    <source>
        <strain evidence="11">SING2019-196</strain>
    </source>
</reference>
<dbReference type="EMBL" id="BSYO01000014">
    <property type="protein sequence ID" value="GMH14377.1"/>
    <property type="molecule type" value="Genomic_DNA"/>
</dbReference>
<evidence type="ECO:0000256" key="7">
    <source>
        <dbReference type="ARBA" id="ARBA00022989"/>
    </source>
</evidence>
<comment type="function">
    <text evidence="1">May have a structural role to stabilize the lipid body during desiccation of the seed by preventing coalescence of the oil. Probably interacts with both lipid and phospholipid moieties of lipid bodies. May also provide recognition signals for specific lipase anchorage in lipolysis during seedling growth.</text>
</comment>
<gene>
    <name evidence="11" type="ORF">Nepgr_016218</name>
</gene>
<feature type="region of interest" description="Disordered" evidence="9">
    <location>
        <begin position="177"/>
        <end position="199"/>
    </location>
</feature>
<evidence type="ECO:0000256" key="3">
    <source>
        <dbReference type="ARBA" id="ARBA00004502"/>
    </source>
</evidence>